<evidence type="ECO:0000313" key="7">
    <source>
        <dbReference type="EMBL" id="KAI1728860.1"/>
    </source>
</evidence>
<dbReference type="PANTHER" id="PTHR12231">
    <property type="entry name" value="CTX-RELATED TYPE I TRANSMEMBRANE PROTEIN"/>
    <property type="match status" value="1"/>
</dbReference>
<feature type="compositionally biased region" description="Low complexity" evidence="4">
    <location>
        <begin position="1669"/>
        <end position="1682"/>
    </location>
</feature>
<evidence type="ECO:0000256" key="2">
    <source>
        <dbReference type="ARBA" id="ARBA00023157"/>
    </source>
</evidence>
<dbReference type="InterPro" id="IPR036179">
    <property type="entry name" value="Ig-like_dom_sf"/>
</dbReference>
<dbReference type="InterPro" id="IPR036116">
    <property type="entry name" value="FN3_sf"/>
</dbReference>
<reference evidence="7" key="1">
    <citation type="submission" date="2022-01" db="EMBL/GenBank/DDBJ databases">
        <title>Genome Sequence Resource for Two Populations of Ditylenchus destructor, the Migratory Endoparasitic Phytonematode.</title>
        <authorList>
            <person name="Zhang H."/>
            <person name="Lin R."/>
            <person name="Xie B."/>
        </authorList>
    </citation>
    <scope>NUCLEOTIDE SEQUENCE</scope>
    <source>
        <strain evidence="7">BazhouSP</strain>
    </source>
</reference>
<feature type="compositionally biased region" description="Basic and acidic residues" evidence="4">
    <location>
        <begin position="261"/>
        <end position="270"/>
    </location>
</feature>
<organism evidence="7 8">
    <name type="scientific">Ditylenchus destructor</name>
    <dbReference type="NCBI Taxonomy" id="166010"/>
    <lineage>
        <taxon>Eukaryota</taxon>
        <taxon>Metazoa</taxon>
        <taxon>Ecdysozoa</taxon>
        <taxon>Nematoda</taxon>
        <taxon>Chromadorea</taxon>
        <taxon>Rhabditida</taxon>
        <taxon>Tylenchina</taxon>
        <taxon>Tylenchomorpha</taxon>
        <taxon>Sphaerularioidea</taxon>
        <taxon>Anguinidae</taxon>
        <taxon>Anguininae</taxon>
        <taxon>Ditylenchus</taxon>
    </lineage>
</organism>
<dbReference type="SMART" id="SM00409">
    <property type="entry name" value="IG"/>
    <property type="match status" value="4"/>
</dbReference>
<dbReference type="SUPFAM" id="SSF49265">
    <property type="entry name" value="Fibronectin type III"/>
    <property type="match status" value="1"/>
</dbReference>
<dbReference type="PROSITE" id="PS50853">
    <property type="entry name" value="FN3"/>
    <property type="match status" value="1"/>
</dbReference>
<keyword evidence="1" id="KW-0677">Repeat</keyword>
<dbReference type="InterPro" id="IPR013783">
    <property type="entry name" value="Ig-like_fold"/>
</dbReference>
<dbReference type="CDD" id="cd00096">
    <property type="entry name" value="Ig"/>
    <property type="match status" value="2"/>
</dbReference>
<protein>
    <submittedName>
        <fullName evidence="7">Immunoglobulin domain-containing protein</fullName>
    </submittedName>
</protein>
<feature type="region of interest" description="Disordered" evidence="4">
    <location>
        <begin position="1669"/>
        <end position="1692"/>
    </location>
</feature>
<feature type="region of interest" description="Disordered" evidence="4">
    <location>
        <begin position="1929"/>
        <end position="1956"/>
    </location>
</feature>
<dbReference type="SUPFAM" id="SSF48726">
    <property type="entry name" value="Immunoglobulin"/>
    <property type="match status" value="2"/>
</dbReference>
<feature type="compositionally biased region" description="Polar residues" evidence="4">
    <location>
        <begin position="1550"/>
        <end position="1562"/>
    </location>
</feature>
<feature type="domain" description="Ig-like" evidence="5">
    <location>
        <begin position="324"/>
        <end position="426"/>
    </location>
</feature>
<proteinExistence type="predicted"/>
<dbReference type="InterPro" id="IPR003961">
    <property type="entry name" value="FN3_dom"/>
</dbReference>
<dbReference type="PANTHER" id="PTHR12231:SF253">
    <property type="entry name" value="DPR-INTERACTING PROTEIN ETA, ISOFORM B-RELATED"/>
    <property type="match status" value="1"/>
</dbReference>
<feature type="region of interest" description="Disordered" evidence="4">
    <location>
        <begin position="1534"/>
        <end position="1565"/>
    </location>
</feature>
<evidence type="ECO:0000259" key="6">
    <source>
        <dbReference type="PROSITE" id="PS50853"/>
    </source>
</evidence>
<dbReference type="InterPro" id="IPR013098">
    <property type="entry name" value="Ig_I-set"/>
</dbReference>
<feature type="domain" description="Fibronectin type-III" evidence="6">
    <location>
        <begin position="1166"/>
        <end position="1282"/>
    </location>
</feature>
<dbReference type="InterPro" id="IPR051170">
    <property type="entry name" value="Neural/epithelial_adhesion"/>
</dbReference>
<feature type="compositionally biased region" description="Basic and acidic residues" evidence="4">
    <location>
        <begin position="109"/>
        <end position="119"/>
    </location>
</feature>
<feature type="region of interest" description="Disordered" evidence="4">
    <location>
        <begin position="1394"/>
        <end position="1420"/>
    </location>
</feature>
<dbReference type="PROSITE" id="PS50835">
    <property type="entry name" value="IG_LIKE"/>
    <property type="match status" value="2"/>
</dbReference>
<dbReference type="Pfam" id="PF07679">
    <property type="entry name" value="I-set"/>
    <property type="match status" value="1"/>
</dbReference>
<feature type="region of interest" description="Disordered" evidence="4">
    <location>
        <begin position="108"/>
        <end position="139"/>
    </location>
</feature>
<dbReference type="CDD" id="cd00063">
    <property type="entry name" value="FN3"/>
    <property type="match status" value="1"/>
</dbReference>
<accession>A0AAD4NL49</accession>
<evidence type="ECO:0000313" key="8">
    <source>
        <dbReference type="Proteomes" id="UP001201812"/>
    </source>
</evidence>
<keyword evidence="8" id="KW-1185">Reference proteome</keyword>
<gene>
    <name evidence="7" type="ORF">DdX_01064</name>
</gene>
<name>A0AAD4NL49_9BILA</name>
<dbReference type="InterPro" id="IPR007110">
    <property type="entry name" value="Ig-like_dom"/>
</dbReference>
<keyword evidence="3" id="KW-0393">Immunoglobulin domain</keyword>
<feature type="region of interest" description="Disordered" evidence="4">
    <location>
        <begin position="1433"/>
        <end position="1462"/>
    </location>
</feature>
<evidence type="ECO:0000259" key="5">
    <source>
        <dbReference type="PROSITE" id="PS50835"/>
    </source>
</evidence>
<dbReference type="Gene3D" id="2.60.40.10">
    <property type="entry name" value="Immunoglobulins"/>
    <property type="match status" value="3"/>
</dbReference>
<dbReference type="EMBL" id="JAKKPZ010000001">
    <property type="protein sequence ID" value="KAI1728860.1"/>
    <property type="molecule type" value="Genomic_DNA"/>
</dbReference>
<feature type="compositionally biased region" description="Polar residues" evidence="4">
    <location>
        <begin position="213"/>
        <end position="229"/>
    </location>
</feature>
<feature type="compositionally biased region" description="Basic residues" evidence="4">
    <location>
        <begin position="232"/>
        <end position="241"/>
    </location>
</feature>
<dbReference type="Proteomes" id="UP001201812">
    <property type="component" value="Unassembled WGS sequence"/>
</dbReference>
<keyword evidence="2" id="KW-1015">Disulfide bond</keyword>
<comment type="caution">
    <text evidence="7">The sequence shown here is derived from an EMBL/GenBank/DDBJ whole genome shotgun (WGS) entry which is preliminary data.</text>
</comment>
<feature type="domain" description="Ig-like" evidence="5">
    <location>
        <begin position="547"/>
        <end position="629"/>
    </location>
</feature>
<sequence length="2054" mass="228700">MAALIIQTVQSDTTSPATQLYRFPTGGGPLVGGGRLVAQQERRRQHSNRPHVALLRWRNLQSFSCMAVLISLCCLCASTSADQTREINDSGIPIIHAAEDTSLLQRVRRQQEVRSHAEETPPSSSAQVSALSTRSGSPPQSYVTFQRLVAFDRSSSHNDSSLKDDSAFVEVLHGRKSEVISFYEWDPPRQIRLKCRVELDPYFYQTESHTSVSNTSTSAEAGSPQSAITVNWRRKRRRRKALKESGSAMITEKIEEAEEDMPNREESAEHESILVLDVNDRADFEEADYRCVARVPKPESGNVGAPEARIVLSRAVKLRHVTPPTVSIHPFSQIVGAGMPGRIRCDFPHSERSVFDDKVSKISSSVQWMRNGEEIENGGAFRIFTTSDRSILHITSGNASLHTGQFQCIVTFNFPTKNTSVASAVSTIDIGHKTESVGEILAPDPINIVKVRRGFDAILECLVPHSSHVQWFQIIRDHNSDVVSRTPLVNDTAFVMRTAQFPNGGDFRCVLKHEDGLIYTYNFEIIIKERLSLHFEDDIFTQVRKHQGTMAKFICEIYPQMGEKAEMITWYKDGRLFKQFPRSNLNYVNTDAIYGVSLFLSIVEPEDEGIYECVIQNGDAERIHQTILTVESPTNKTLSDLRVGVDHANACFHVNFRLPESVKVGDARLSTYFLVYHKADDPSPLNSVPFNTAKCNSLSSSSELFKKGIVSVKPGADIVRCSLTCCASGNYNFDAATEYVFRVSMVLNEEKSVITALSTPYNVISWDGYALRSLDLDLTYTEAIDRLLIEWRPPEPHQVDGIVQGYILEIFNLSVSDSLSLSRKTIVNLAEKDLRYTLDRVSGGKPFIYKFRVIPLTRSGRPPLNILDSIDRFGYTVFNWEIAAPIDELTKNDNEHYGNSNSPLFTTNSPSVKVPPPLINFKQVSRHALIRGRWDIKSAELDEETHMVIRFGNINNHRQLEHRMATVKIPIANGSTDLSGSNLELGLVYQVCALLETSTGLKGPWRCSNVALFDENGKLRFYREQDMMERKKLPTPVICEKGNCRCEFLESTQSMRFHWTIGKSKKQNVQKGKSKPMGAGLPAYFVLHYTFNETDPAASDFSLEYPLRRVRQSGEVERQMWVDVPPGRLLPSTHYRIMIEAQNADRDGVYGTYFDCDTPTDLGFPPPTSLTVLNIAGTTVNLSWVPLEFPSPSTDSNDEDQSDVANQADGYVLYWQPVRDQNTGDTSTVQNRFIPGIHSSLFSLAQLQPNLRYVIWITTHVLNRSPNSALPSTKIEINIPKLDSIQEPTPKLPSIVQKWYHRTEYHVIVVVLLVMLFFLCMATGCVWFHSWLSEHKRKKRKRNVLDTGGKGFELDLLRVGDCLDATSCSQSSATSSPEIDTLFSVPVAEAHHNGNNNRGITIGKKRSSAGSHHATNDLIYGGRDSAETSLIGTVESDPCSSSSLQPREWLDAKGGPSGCQPAGSRRFRQLLKENPTFRHMIQINSNTSPITEEPHMPPIIINADEQLRKTSQKKSTNVVVIEVEGLSPVERAQPEEIPKNGPVTDVDFESTAQEAPTGSTTFRPKRKVKSHSLYLLRSRTAIRLDENYCRRRYSEPTALNTIGVDEIEGAKNGITAPNLSLAECRQRVPPPYGPKEGIAAETVPLQNQPGTPMNTETAISNEKVLPCTSSISSGSSTASSASHQTPPHERTARPFLECGHCQRVPVNGRPYWESNGPGIHYRPLRGGTRHSCEDIVANLYEPISEGFSHHHPGWHPSWGSRSTQDDTLLLMYPGTTTITPLRSKPSVLNSGWEGAHDASGCSCAPPNPVIIGEELIQEKDITHHRPRRRAAATTAALDHEACAYCEWCNNSEDGHASGQSCCECSHRVISSLPNLSDSGIVYDCCHPTIDGHLHCTPIPSAHNHYHHHPHLQQQVVGRNVGHRRISHNTPPPTLLALDRDRQHSPETPYSRCEQRTPTVGPTYFPDVVDNLAPLVNQLPETKKSEIPCASATTIKSDILPITHLVPYRMPRMETVIATPPTTANSHLAATVVLNGYSINPPPTSVMESGQPAAI</sequence>
<dbReference type="SMART" id="SM00060">
    <property type="entry name" value="FN3"/>
    <property type="match status" value="3"/>
</dbReference>
<feature type="region of interest" description="Disordered" evidence="4">
    <location>
        <begin position="213"/>
        <end position="270"/>
    </location>
</feature>
<evidence type="ECO:0000256" key="3">
    <source>
        <dbReference type="ARBA" id="ARBA00023319"/>
    </source>
</evidence>
<dbReference type="InterPro" id="IPR003599">
    <property type="entry name" value="Ig_sub"/>
</dbReference>
<evidence type="ECO:0000256" key="1">
    <source>
        <dbReference type="ARBA" id="ARBA00022737"/>
    </source>
</evidence>
<evidence type="ECO:0000256" key="4">
    <source>
        <dbReference type="SAM" id="MobiDB-lite"/>
    </source>
</evidence>
<feature type="compositionally biased region" description="Polar residues" evidence="4">
    <location>
        <begin position="121"/>
        <end position="139"/>
    </location>
</feature>